<keyword evidence="3" id="KW-0378">Hydrolase</keyword>
<evidence type="ECO:0000313" key="6">
    <source>
        <dbReference type="EMBL" id="HFM96902.1"/>
    </source>
</evidence>
<dbReference type="SUPFAM" id="SSF88688">
    <property type="entry name" value="Families 57/38 glycoside transferase middle domain"/>
    <property type="match status" value="1"/>
</dbReference>
<proteinExistence type="inferred from homology"/>
<comment type="caution">
    <text evidence="6">The sequence shown here is derived from an EMBL/GenBank/DDBJ whole genome shotgun (WGS) entry which is preliminary data.</text>
</comment>
<dbReference type="InterPro" id="IPR041147">
    <property type="entry name" value="GH38_C"/>
</dbReference>
<dbReference type="InterPro" id="IPR027291">
    <property type="entry name" value="Glyco_hydro_38_N_sf"/>
</dbReference>
<dbReference type="CDD" id="cd10789">
    <property type="entry name" value="GH38N_AMII_ER_cytosolic"/>
    <property type="match status" value="1"/>
</dbReference>
<sequence length="1055" mass="119528">MSRCRVQPTSQERLVSLSERISEAIARLRALSQISVQSDWCYLEADAPQAKALDSQHWPTWIPGTVNARDHHPWIKGNVPRWFAQTIIVPEHLNGYPLKGMCLRLGLLWWAVQAEVYVNGKLVQEGDLFDCAPRLLLSPSVRPGDRFEVALHFISPGHDDGALMKSVCYYESTTSDRLEPGFIADELAVLEGYLTAFEPGQLAVLDAAIAQIAWSALPHDAAEFDQSLENVRQTLLPLAQPIQQRQIQLLGHAHLDMAWLWSVEDTWEAAERTFRSVLKLQKDFPDLTFCHSTPALYEWVEQNLPDLFTEIQTQVQQGTWEPIGGLWIEPELNLINGEAIARHILYGQQYFQAKFGSISRFAWLPDTFGFNWQLPQLLKQGGIDCFVTQKLRWNDTTKFPHELFAWQAPDGTSVLAWMSAPIGEGVDPLKMTHYAWAWEQKTGLTTSLWLPGVGDHGGGPTRDMLEVARRWQRSPFFPKMEFTTAESYLHELEEPAVGKKTAVIDNLPVWNSELYLEFHRGCYTTHADQKQFNRRLEKQLFAAELWASLATIATAAPYPKQALEQAWKQTLFNQFHDILPGTSITPVFVEANQTWQAAEAQTTAILEQALQAIAQQIDLSVPPHPDAQPIVVFNALNWERTAIVDLDVPPQIQVQQVYDADGKPLLFSQTPTQVTVRVPQIPAVGYTIVWLLQQVGNVEADAAIAQPFVLENEFLIVEVDTTTGDLTRLFDKRYQREVLNGLGNQIQAFTDGGQYWDAWNIDPAYAEKPLLPPELKSIQWVEQNAVRSRLRVTRQLNQSTFTQDYVLETQSPLLKIHTQIDWHEKHILVKAAFPLSLEADFATYEIPCGAIQRTTKPQTEAEKAQWEVPALHWADLSNGAYGVSLLTDCKYGFDATPNQLRLTLLRGIEWPDPEADKGQHSFTYVIYPHDKTWQQAQTVLRGYELNVPVQTISASVNNPSNSQCLPKQHSFFNLGAKNLILMALKQTEDAEAWILRCYECQGDRAELNFNNRLNLNLEGSVDLLERPTDSLDLTDPVAKIRPWQVASFKLSLTKI</sequence>
<dbReference type="GO" id="GO:0004559">
    <property type="term" value="F:alpha-mannosidase activity"/>
    <property type="evidence" value="ECO:0007669"/>
    <property type="project" value="InterPro"/>
</dbReference>
<keyword evidence="2" id="KW-0479">Metal-binding</keyword>
<dbReference type="InterPro" id="IPR037094">
    <property type="entry name" value="Glyco_hydro_38_cen_sf"/>
</dbReference>
<dbReference type="EMBL" id="DSRU01000049">
    <property type="protein sequence ID" value="HFM96902.1"/>
    <property type="molecule type" value="Genomic_DNA"/>
</dbReference>
<dbReference type="Gene3D" id="1.20.1270.50">
    <property type="entry name" value="Glycoside hydrolase family 38, central domain"/>
    <property type="match status" value="1"/>
</dbReference>
<dbReference type="GO" id="GO:0030246">
    <property type="term" value="F:carbohydrate binding"/>
    <property type="evidence" value="ECO:0007669"/>
    <property type="project" value="InterPro"/>
</dbReference>
<dbReference type="Pfam" id="PF01074">
    <property type="entry name" value="Glyco_hydro_38N"/>
    <property type="match status" value="1"/>
</dbReference>
<dbReference type="GO" id="GO:0006013">
    <property type="term" value="P:mannose metabolic process"/>
    <property type="evidence" value="ECO:0007669"/>
    <property type="project" value="InterPro"/>
</dbReference>
<evidence type="ECO:0000259" key="5">
    <source>
        <dbReference type="SMART" id="SM00872"/>
    </source>
</evidence>
<dbReference type="GO" id="GO:0009313">
    <property type="term" value="P:oligosaccharide catabolic process"/>
    <property type="evidence" value="ECO:0007669"/>
    <property type="project" value="TreeGrafter"/>
</dbReference>
<dbReference type="InterPro" id="IPR011330">
    <property type="entry name" value="Glyco_hydro/deAcase_b/a-brl"/>
</dbReference>
<dbReference type="SUPFAM" id="SSF88713">
    <property type="entry name" value="Glycoside hydrolase/deacetylase"/>
    <property type="match status" value="1"/>
</dbReference>
<accession>A0A7C3KDU4</accession>
<dbReference type="Pfam" id="PF17677">
    <property type="entry name" value="Glyco_hydro38C2"/>
    <property type="match status" value="1"/>
</dbReference>
<dbReference type="Pfam" id="PF07748">
    <property type="entry name" value="Glyco_hydro_38C"/>
    <property type="match status" value="1"/>
</dbReference>
<evidence type="ECO:0000256" key="4">
    <source>
        <dbReference type="ARBA" id="ARBA00023295"/>
    </source>
</evidence>
<keyword evidence="4" id="KW-0326">Glycosidase</keyword>
<dbReference type="FunFam" id="1.20.1270.50:FF:000004">
    <property type="entry name" value="alpha-mannosidase 2C1 isoform X1"/>
    <property type="match status" value="1"/>
</dbReference>
<dbReference type="SUPFAM" id="SSF74650">
    <property type="entry name" value="Galactose mutarotase-like"/>
    <property type="match status" value="1"/>
</dbReference>
<dbReference type="InterPro" id="IPR011013">
    <property type="entry name" value="Gal_mutarotase_sf_dom"/>
</dbReference>
<dbReference type="PANTHER" id="PTHR46017:SF1">
    <property type="entry name" value="ALPHA-MANNOSIDASE 2C1"/>
    <property type="match status" value="1"/>
</dbReference>
<dbReference type="PANTHER" id="PTHR46017">
    <property type="entry name" value="ALPHA-MANNOSIDASE 2C1"/>
    <property type="match status" value="1"/>
</dbReference>
<dbReference type="SMART" id="SM00872">
    <property type="entry name" value="Alpha-mann_mid"/>
    <property type="match status" value="1"/>
</dbReference>
<evidence type="ECO:0000256" key="3">
    <source>
        <dbReference type="ARBA" id="ARBA00022801"/>
    </source>
</evidence>
<organism evidence="6">
    <name type="scientific">Oscillatoriales cyanobacterium SpSt-418</name>
    <dbReference type="NCBI Taxonomy" id="2282169"/>
    <lineage>
        <taxon>Bacteria</taxon>
        <taxon>Bacillati</taxon>
        <taxon>Cyanobacteriota</taxon>
        <taxon>Cyanophyceae</taxon>
        <taxon>Oscillatoriophycideae</taxon>
        <taxon>Oscillatoriales</taxon>
    </lineage>
</organism>
<dbReference type="InterPro" id="IPR000602">
    <property type="entry name" value="Glyco_hydro_38_N"/>
</dbReference>
<dbReference type="InterPro" id="IPR011682">
    <property type="entry name" value="Glyco_hydro_38_C"/>
</dbReference>
<reference evidence="6" key="1">
    <citation type="journal article" date="2020" name="mSystems">
        <title>Genome- and Community-Level Interaction Insights into Carbon Utilization and Element Cycling Functions of Hydrothermarchaeota in Hydrothermal Sediment.</title>
        <authorList>
            <person name="Zhou Z."/>
            <person name="Liu Y."/>
            <person name="Xu W."/>
            <person name="Pan J."/>
            <person name="Luo Z.H."/>
            <person name="Li M."/>
        </authorList>
    </citation>
    <scope>NUCLEOTIDE SEQUENCE [LARGE SCALE GENOMIC DNA]</scope>
    <source>
        <strain evidence="6">SpSt-418</strain>
    </source>
</reference>
<dbReference type="Gene3D" id="3.20.110.10">
    <property type="entry name" value="Glycoside hydrolase 38, N terminal domain"/>
    <property type="match status" value="1"/>
</dbReference>
<name>A0A7C3KDU4_9CYAN</name>
<dbReference type="Gene3D" id="2.70.98.30">
    <property type="entry name" value="Golgi alpha-mannosidase II, domain 4"/>
    <property type="match status" value="1"/>
</dbReference>
<dbReference type="AlphaFoldDB" id="A0A7C3KDU4"/>
<dbReference type="GO" id="GO:0046872">
    <property type="term" value="F:metal ion binding"/>
    <property type="evidence" value="ECO:0007669"/>
    <property type="project" value="UniProtKB-KW"/>
</dbReference>
<dbReference type="Pfam" id="PF09261">
    <property type="entry name" value="Alpha-mann_mid"/>
    <property type="match status" value="1"/>
</dbReference>
<feature type="domain" description="Glycoside hydrolase family 38 central" evidence="5">
    <location>
        <begin position="517"/>
        <end position="595"/>
    </location>
</feature>
<protein>
    <submittedName>
        <fullName evidence="6">Alpha-mannosidase</fullName>
    </submittedName>
</protein>
<comment type="similarity">
    <text evidence="1">Belongs to the glycosyl hydrolase 38 family.</text>
</comment>
<gene>
    <name evidence="6" type="ORF">ENR64_03885</name>
</gene>
<dbReference type="InterPro" id="IPR015341">
    <property type="entry name" value="Glyco_hydro_38_cen"/>
</dbReference>
<evidence type="ECO:0000256" key="1">
    <source>
        <dbReference type="ARBA" id="ARBA00009792"/>
    </source>
</evidence>
<evidence type="ECO:0000256" key="2">
    <source>
        <dbReference type="ARBA" id="ARBA00022723"/>
    </source>
</evidence>
<dbReference type="InterPro" id="IPR028995">
    <property type="entry name" value="Glyco_hydro_57/38_cen_sf"/>
</dbReference>